<feature type="region of interest" description="Disordered" evidence="1">
    <location>
        <begin position="229"/>
        <end position="260"/>
    </location>
</feature>
<dbReference type="RefSeq" id="WP_099556042.1">
    <property type="nucleotide sequence ID" value="NZ_LT960614.1"/>
</dbReference>
<reference evidence="3" key="1">
    <citation type="submission" date="2017-09" db="EMBL/GenBank/DDBJ databases">
        <title>Genome sequence of Nannocystis excedens DSM 71.</title>
        <authorList>
            <person name="Blom J."/>
        </authorList>
    </citation>
    <scope>NUCLEOTIDE SEQUENCE [LARGE SCALE GENOMIC DNA]</scope>
    <source>
        <strain evidence="3">type strain: E19</strain>
    </source>
</reference>
<organism evidence="2 3">
    <name type="scientific">Hartmannibacter diazotrophicus</name>
    <dbReference type="NCBI Taxonomy" id="1482074"/>
    <lineage>
        <taxon>Bacteria</taxon>
        <taxon>Pseudomonadati</taxon>
        <taxon>Pseudomonadota</taxon>
        <taxon>Alphaproteobacteria</taxon>
        <taxon>Hyphomicrobiales</taxon>
        <taxon>Pleomorphomonadaceae</taxon>
        <taxon>Hartmannibacter</taxon>
    </lineage>
</organism>
<dbReference type="AlphaFoldDB" id="A0A2C9D5M1"/>
<evidence type="ECO:0000313" key="3">
    <source>
        <dbReference type="Proteomes" id="UP000223606"/>
    </source>
</evidence>
<proteinExistence type="predicted"/>
<dbReference type="KEGG" id="hdi:HDIA_2002"/>
<name>A0A2C9D5M1_9HYPH</name>
<evidence type="ECO:0000256" key="1">
    <source>
        <dbReference type="SAM" id="MobiDB-lite"/>
    </source>
</evidence>
<protein>
    <submittedName>
        <fullName evidence="2">Tail protein</fullName>
    </submittedName>
</protein>
<evidence type="ECO:0000313" key="2">
    <source>
        <dbReference type="EMBL" id="SON55543.1"/>
    </source>
</evidence>
<sequence length="334" mass="35990">MSWQTFWSVTSGAVDISEPLRPYLIDISVTDKAGEASDTCAITIDDTGGNVRMPTEKEPLLVSLNGIPVFSGFVDSVRSSGSRFGGRVLRVQAKGFDPGGKAKQSLHFHMDDTTLKAFLTKAAEKAGFTLKIDEDLGATKRSYWAADGESFLHLGQRLAREFFATFKLRGKQAVFLPRGETVQIATVLGEVGEAEPGNVISWEITPVSTRARYGKTKVRWFDRASGTWKTEEVEHGGAGSGDADEEAVETVRTSAHDADQAKAIAKARKRQAKRNDGLGSVEIDVNPLAQAEGLFVLSGARVGVDGTYRIAAVTHQGNRGGGTTTRLELCEPDI</sequence>
<dbReference type="EMBL" id="LT960614">
    <property type="protein sequence ID" value="SON55543.1"/>
    <property type="molecule type" value="Genomic_DNA"/>
</dbReference>
<gene>
    <name evidence="2" type="ORF">HDIA_2002</name>
</gene>
<dbReference type="SUPFAM" id="SSF69279">
    <property type="entry name" value="Phage tail proteins"/>
    <property type="match status" value="1"/>
</dbReference>
<keyword evidence="3" id="KW-1185">Reference proteome</keyword>
<accession>A0A2C9D5M1</accession>
<dbReference type="Proteomes" id="UP000223606">
    <property type="component" value="Chromosome 1"/>
</dbReference>
<dbReference type="OrthoDB" id="7833734at2"/>
<dbReference type="Gene3D" id="2.30.300.10">
    <property type="entry name" value="Baseplate protein-like domain - beta roll fold"/>
    <property type="match status" value="1"/>
</dbReference>